<dbReference type="GO" id="GO:0008270">
    <property type="term" value="F:zinc ion binding"/>
    <property type="evidence" value="ECO:0007669"/>
    <property type="project" value="UniProtKB-KW"/>
</dbReference>
<dbReference type="InterPro" id="IPR045893">
    <property type="entry name" value="FREE1"/>
</dbReference>
<keyword evidence="8" id="KW-1185">Reference proteome</keyword>
<dbReference type="InterPro" id="IPR017455">
    <property type="entry name" value="Znf_FYVE-rel"/>
</dbReference>
<keyword evidence="3" id="KW-0862">Zinc</keyword>
<dbReference type="EMBL" id="JBBWWQ010000012">
    <property type="protein sequence ID" value="KAK8934967.1"/>
    <property type="molecule type" value="Genomic_DNA"/>
</dbReference>
<dbReference type="GO" id="GO:0070676">
    <property type="term" value="P:intralumenal vesicle formation"/>
    <property type="evidence" value="ECO:0007669"/>
    <property type="project" value="TreeGrafter"/>
</dbReference>
<feature type="region of interest" description="Disordered" evidence="5">
    <location>
        <begin position="251"/>
        <end position="282"/>
    </location>
</feature>
<evidence type="ECO:0000259" key="6">
    <source>
        <dbReference type="PROSITE" id="PS50178"/>
    </source>
</evidence>
<evidence type="ECO:0000313" key="7">
    <source>
        <dbReference type="EMBL" id="KAK8934967.1"/>
    </source>
</evidence>
<feature type="compositionally biased region" description="Low complexity" evidence="5">
    <location>
        <begin position="12"/>
        <end position="29"/>
    </location>
</feature>
<feature type="region of interest" description="Disordered" evidence="5">
    <location>
        <begin position="1"/>
        <end position="206"/>
    </location>
</feature>
<dbReference type="Gene3D" id="3.30.40.10">
    <property type="entry name" value="Zinc/RING finger domain, C3HC4 (zinc finger)"/>
    <property type="match status" value="1"/>
</dbReference>
<evidence type="ECO:0000256" key="3">
    <source>
        <dbReference type="ARBA" id="ARBA00022833"/>
    </source>
</evidence>
<sequence length="621" mass="67794">MQQGGDFGSQFYTHQYPPYHPTPNTSGSPNPNPSPNPNEFASSYQNHPVYASAPPYSSYPSSIPAAPAPVPAPAPAPASSPSPYPPFFQHPDPIPNVPPSAPYYTQYQSQPQDSSSQFPPYTQYSSPLFQPDQSSTVVPYSNHLQSSPSPYNPYDSQNNYAPQSNPSPDPSHKPDLTTPFSSVYGPSEPPYEVVAPRFDHGGGYYNENSVKYGMTAALPSGQIQPGYDQDYFQRKPETAFQYGHVRAQDDRLGDSVSAYDGGRSEPYGARGTAPKSSSSSAWGGFDDYGRSTSFSSGRSDRVESSGKIVRAVPKVETQNDMQNGVPKFRVKLLPEGASVNTIDVLCQIGLDGIRMLDPSTNRTLRIYTLETVIRWEVMDSSIFCFWSKSPVDNEPKRIRLKSSSYTTSTILDTVTAASVQLKEMAASDVSRSRGSADSGKPSEQPNEKKKGFADWMTMMKPGNEEKEHWVPDEAVLQCTSCGVAFGPFVRRHHCRNCGDIFCDKCSQGRIALTTDENAQPVRVCDACMAEVTQSLSIAKEAGNRSATKQSHEDLARKLKEEMEKNRKPSSGGSKSSDSSGKKMREVACPTCTVHLQVQVPSSGSETIECGVCQHPFLVSAH</sequence>
<dbReference type="GO" id="GO:0031902">
    <property type="term" value="C:late endosome membrane"/>
    <property type="evidence" value="ECO:0007669"/>
    <property type="project" value="TreeGrafter"/>
</dbReference>
<dbReference type="PANTHER" id="PTHR46977">
    <property type="entry name" value="PROTEIN FREE1"/>
    <property type="match status" value="1"/>
</dbReference>
<name>A0AAP0G2Z1_9ASPA</name>
<feature type="compositionally biased region" description="Polar residues" evidence="5">
    <location>
        <begin position="122"/>
        <end position="166"/>
    </location>
</feature>
<proteinExistence type="predicted"/>
<dbReference type="PANTHER" id="PTHR46977:SF1">
    <property type="entry name" value="PROTEIN FREE1"/>
    <property type="match status" value="1"/>
</dbReference>
<dbReference type="InterPro" id="IPR000306">
    <property type="entry name" value="Znf_FYVE"/>
</dbReference>
<dbReference type="PROSITE" id="PS50178">
    <property type="entry name" value="ZF_FYVE"/>
    <property type="match status" value="1"/>
</dbReference>
<feature type="compositionally biased region" description="Low complexity" evidence="5">
    <location>
        <begin position="569"/>
        <end position="578"/>
    </location>
</feature>
<feature type="compositionally biased region" description="Low complexity" evidence="5">
    <location>
        <begin position="48"/>
        <end position="65"/>
    </location>
</feature>
<evidence type="ECO:0000256" key="5">
    <source>
        <dbReference type="SAM" id="MobiDB-lite"/>
    </source>
</evidence>
<organism evidence="7 8">
    <name type="scientific">Platanthera zijinensis</name>
    <dbReference type="NCBI Taxonomy" id="2320716"/>
    <lineage>
        <taxon>Eukaryota</taxon>
        <taxon>Viridiplantae</taxon>
        <taxon>Streptophyta</taxon>
        <taxon>Embryophyta</taxon>
        <taxon>Tracheophyta</taxon>
        <taxon>Spermatophyta</taxon>
        <taxon>Magnoliopsida</taxon>
        <taxon>Liliopsida</taxon>
        <taxon>Asparagales</taxon>
        <taxon>Orchidaceae</taxon>
        <taxon>Orchidoideae</taxon>
        <taxon>Orchideae</taxon>
        <taxon>Orchidinae</taxon>
        <taxon>Platanthera</taxon>
    </lineage>
</organism>
<dbReference type="InterPro" id="IPR011011">
    <property type="entry name" value="Znf_FYVE_PHD"/>
</dbReference>
<feature type="compositionally biased region" description="Pro residues" evidence="5">
    <location>
        <begin position="66"/>
        <end position="101"/>
    </location>
</feature>
<dbReference type="GO" id="GO:0036258">
    <property type="term" value="P:multivesicular body assembly"/>
    <property type="evidence" value="ECO:0007669"/>
    <property type="project" value="InterPro"/>
</dbReference>
<gene>
    <name evidence="7" type="ORF">KSP39_PZI014966</name>
</gene>
<protein>
    <recommendedName>
        <fullName evidence="6">FYVE-type domain-containing protein</fullName>
    </recommendedName>
</protein>
<keyword evidence="1" id="KW-0479">Metal-binding</keyword>
<dbReference type="GO" id="GO:0000813">
    <property type="term" value="C:ESCRT I complex"/>
    <property type="evidence" value="ECO:0007669"/>
    <property type="project" value="TreeGrafter"/>
</dbReference>
<dbReference type="InterPro" id="IPR013083">
    <property type="entry name" value="Znf_RING/FYVE/PHD"/>
</dbReference>
<feature type="domain" description="FYVE-type" evidence="6">
    <location>
        <begin position="472"/>
        <end position="532"/>
    </location>
</feature>
<dbReference type="GO" id="GO:0043130">
    <property type="term" value="F:ubiquitin binding"/>
    <property type="evidence" value="ECO:0007669"/>
    <property type="project" value="InterPro"/>
</dbReference>
<feature type="region of interest" description="Disordered" evidence="5">
    <location>
        <begin position="426"/>
        <end position="452"/>
    </location>
</feature>
<evidence type="ECO:0000256" key="4">
    <source>
        <dbReference type="PROSITE-ProRule" id="PRU00091"/>
    </source>
</evidence>
<feature type="compositionally biased region" description="Low complexity" evidence="5">
    <location>
        <begin position="102"/>
        <end position="121"/>
    </location>
</feature>
<dbReference type="AlphaFoldDB" id="A0AAP0G2Z1"/>
<evidence type="ECO:0000256" key="1">
    <source>
        <dbReference type="ARBA" id="ARBA00022723"/>
    </source>
</evidence>
<reference evidence="7 8" key="1">
    <citation type="journal article" date="2022" name="Nat. Plants">
        <title>Genomes of leafy and leafless Platanthera orchids illuminate the evolution of mycoheterotrophy.</title>
        <authorList>
            <person name="Li M.H."/>
            <person name="Liu K.W."/>
            <person name="Li Z."/>
            <person name="Lu H.C."/>
            <person name="Ye Q.L."/>
            <person name="Zhang D."/>
            <person name="Wang J.Y."/>
            <person name="Li Y.F."/>
            <person name="Zhong Z.M."/>
            <person name="Liu X."/>
            <person name="Yu X."/>
            <person name="Liu D.K."/>
            <person name="Tu X.D."/>
            <person name="Liu B."/>
            <person name="Hao Y."/>
            <person name="Liao X.Y."/>
            <person name="Jiang Y.T."/>
            <person name="Sun W.H."/>
            <person name="Chen J."/>
            <person name="Chen Y.Q."/>
            <person name="Ai Y."/>
            <person name="Zhai J.W."/>
            <person name="Wu S.S."/>
            <person name="Zhou Z."/>
            <person name="Hsiao Y.Y."/>
            <person name="Wu W.L."/>
            <person name="Chen Y.Y."/>
            <person name="Lin Y.F."/>
            <person name="Hsu J.L."/>
            <person name="Li C.Y."/>
            <person name="Wang Z.W."/>
            <person name="Zhao X."/>
            <person name="Zhong W.Y."/>
            <person name="Ma X.K."/>
            <person name="Ma L."/>
            <person name="Huang J."/>
            <person name="Chen G.Z."/>
            <person name="Huang M.Z."/>
            <person name="Huang L."/>
            <person name="Peng D.H."/>
            <person name="Luo Y.B."/>
            <person name="Zou S.Q."/>
            <person name="Chen S.P."/>
            <person name="Lan S."/>
            <person name="Tsai W.C."/>
            <person name="Van de Peer Y."/>
            <person name="Liu Z.J."/>
        </authorList>
    </citation>
    <scope>NUCLEOTIDE SEQUENCE [LARGE SCALE GENOMIC DNA]</scope>
    <source>
        <strain evidence="7">Lor287</strain>
    </source>
</reference>
<feature type="region of interest" description="Disordered" evidence="5">
    <location>
        <begin position="560"/>
        <end position="581"/>
    </location>
</feature>
<dbReference type="FunFam" id="3.30.40.10:FF:000312">
    <property type="entry name" value="Zinc finger, FYVE-type, endofin"/>
    <property type="match status" value="1"/>
</dbReference>
<comment type="caution">
    <text evidence="7">The sequence shown here is derived from an EMBL/GenBank/DDBJ whole genome shotgun (WGS) entry which is preliminary data.</text>
</comment>
<evidence type="ECO:0000256" key="2">
    <source>
        <dbReference type="ARBA" id="ARBA00022771"/>
    </source>
</evidence>
<accession>A0AAP0G2Z1</accession>
<keyword evidence="2 4" id="KW-0863">Zinc-finger</keyword>
<dbReference type="Proteomes" id="UP001418222">
    <property type="component" value="Unassembled WGS sequence"/>
</dbReference>
<dbReference type="SUPFAM" id="SSF57903">
    <property type="entry name" value="FYVE/PHD zinc finger"/>
    <property type="match status" value="1"/>
</dbReference>
<evidence type="ECO:0000313" key="8">
    <source>
        <dbReference type="Proteomes" id="UP001418222"/>
    </source>
</evidence>
<dbReference type="Pfam" id="PF01363">
    <property type="entry name" value="FYVE"/>
    <property type="match status" value="1"/>
</dbReference>
<dbReference type="SMART" id="SM00064">
    <property type="entry name" value="FYVE"/>
    <property type="match status" value="1"/>
</dbReference>